<dbReference type="RefSeq" id="WP_256030486.1">
    <property type="nucleotide sequence ID" value="NZ_JAHLKM010000025.1"/>
</dbReference>
<feature type="transmembrane region" description="Helical" evidence="1">
    <location>
        <begin position="20"/>
        <end position="44"/>
    </location>
</feature>
<keyword evidence="1" id="KW-0472">Membrane</keyword>
<feature type="transmembrane region" description="Helical" evidence="1">
    <location>
        <begin position="91"/>
        <end position="115"/>
    </location>
</feature>
<proteinExistence type="predicted"/>
<gene>
    <name evidence="3" type="ORF">KM295_13365</name>
</gene>
<keyword evidence="1" id="KW-1133">Transmembrane helix</keyword>
<keyword evidence="4" id="KW-1185">Reference proteome</keyword>
<dbReference type="InterPro" id="IPR043717">
    <property type="entry name" value="DUF5658"/>
</dbReference>
<dbReference type="EMBL" id="JAHLKM010000025">
    <property type="protein sequence ID" value="MCQ4334447.1"/>
    <property type="molecule type" value="Genomic_DNA"/>
</dbReference>
<dbReference type="Pfam" id="PF18902">
    <property type="entry name" value="DUF5658"/>
    <property type="match status" value="1"/>
</dbReference>
<comment type="caution">
    <text evidence="3">The sequence shown here is derived from an EMBL/GenBank/DDBJ whole genome shotgun (WGS) entry which is preliminary data.</text>
</comment>
<organism evidence="3 4">
    <name type="scientific">Natronomonas aquatica</name>
    <dbReference type="NCBI Taxonomy" id="2841590"/>
    <lineage>
        <taxon>Archaea</taxon>
        <taxon>Methanobacteriati</taxon>
        <taxon>Methanobacteriota</taxon>
        <taxon>Stenosarchaea group</taxon>
        <taxon>Halobacteria</taxon>
        <taxon>Halobacteriales</taxon>
        <taxon>Natronomonadaceae</taxon>
        <taxon>Natronomonas</taxon>
    </lineage>
</organism>
<sequence>MSRAREWYRWERRAATELYLLWGLAAIFYGGGDVLTTIVLVYAVPGVGEANPFVHWGLATFGIPGLVAMKLSVFGLGVSLSWVGLEYRDRLLYYAPPLCMFLFGLGATVVNLRLIL</sequence>
<feature type="domain" description="DUF5658" evidence="2">
    <location>
        <begin position="25"/>
        <end position="116"/>
    </location>
</feature>
<protein>
    <recommendedName>
        <fullName evidence="2">DUF5658 domain-containing protein</fullName>
    </recommendedName>
</protein>
<name>A0A9R1D7A7_9EURY</name>
<dbReference type="AlphaFoldDB" id="A0A9R1D7A7"/>
<keyword evidence="1" id="KW-0812">Transmembrane</keyword>
<accession>A0A9R1D7A7</accession>
<evidence type="ECO:0000256" key="1">
    <source>
        <dbReference type="SAM" id="Phobius"/>
    </source>
</evidence>
<reference evidence="3" key="1">
    <citation type="journal article" date="2023" name="Front. Microbiol.">
        <title>Genomic-based phylogenetic and metabolic analyses of the genus Natronomonas, and description of Natronomonas aquatica sp. nov.</title>
        <authorList>
            <person name="Garcia-Roldan A."/>
            <person name="Duran-Viseras A."/>
            <person name="de la Haba R.R."/>
            <person name="Corral P."/>
            <person name="Sanchez-Porro C."/>
            <person name="Ventosa A."/>
        </authorList>
    </citation>
    <scope>NUCLEOTIDE SEQUENCE</scope>
    <source>
        <strain evidence="3">F2-12</strain>
    </source>
</reference>
<feature type="transmembrane region" description="Helical" evidence="1">
    <location>
        <begin position="56"/>
        <end position="79"/>
    </location>
</feature>
<evidence type="ECO:0000259" key="2">
    <source>
        <dbReference type="Pfam" id="PF18902"/>
    </source>
</evidence>
<dbReference type="Proteomes" id="UP001139494">
    <property type="component" value="Unassembled WGS sequence"/>
</dbReference>
<evidence type="ECO:0000313" key="4">
    <source>
        <dbReference type="Proteomes" id="UP001139494"/>
    </source>
</evidence>
<evidence type="ECO:0000313" key="3">
    <source>
        <dbReference type="EMBL" id="MCQ4334447.1"/>
    </source>
</evidence>